<gene>
    <name evidence="10" type="ORF">UFOPK2289_00233</name>
    <name evidence="11" type="ORF">UFOPK2822_00427</name>
    <name evidence="12" type="ORF">UFOPK3346_00289</name>
    <name evidence="13" type="ORF">UFOPK3670_00181</name>
    <name evidence="14" type="ORF">UFOPK4308_00316</name>
</gene>
<evidence type="ECO:0000256" key="1">
    <source>
        <dbReference type="ARBA" id="ARBA00004202"/>
    </source>
</evidence>
<accession>A0A6J6TC28</accession>
<dbReference type="GO" id="GO:0005524">
    <property type="term" value="F:ATP binding"/>
    <property type="evidence" value="ECO:0007669"/>
    <property type="project" value="UniProtKB-KW"/>
</dbReference>
<dbReference type="SUPFAM" id="SSF52540">
    <property type="entry name" value="P-loop containing nucleoside triphosphate hydrolases"/>
    <property type="match status" value="1"/>
</dbReference>
<evidence type="ECO:0000313" key="14">
    <source>
        <dbReference type="EMBL" id="CAB5054353.1"/>
    </source>
</evidence>
<comment type="subcellular location">
    <subcellularLocation>
        <location evidence="1">Cell membrane</location>
        <topology evidence="1">Peripheral membrane protein</topology>
    </subcellularLocation>
</comment>
<evidence type="ECO:0000256" key="6">
    <source>
        <dbReference type="ARBA" id="ARBA00022840"/>
    </source>
</evidence>
<dbReference type="PANTHER" id="PTHR43166">
    <property type="entry name" value="AMINO ACID IMPORT ATP-BINDING PROTEIN"/>
    <property type="match status" value="1"/>
</dbReference>
<organism evidence="11">
    <name type="scientific">freshwater metagenome</name>
    <dbReference type="NCBI Taxonomy" id="449393"/>
    <lineage>
        <taxon>unclassified sequences</taxon>
        <taxon>metagenomes</taxon>
        <taxon>ecological metagenomes</taxon>
    </lineage>
</organism>
<dbReference type="InterPro" id="IPR030679">
    <property type="entry name" value="ABC_ATPase_HisP-typ"/>
</dbReference>
<dbReference type="PROSITE" id="PS50893">
    <property type="entry name" value="ABC_TRANSPORTER_2"/>
    <property type="match status" value="1"/>
</dbReference>
<evidence type="ECO:0000313" key="13">
    <source>
        <dbReference type="EMBL" id="CAB4913134.1"/>
    </source>
</evidence>
<evidence type="ECO:0000256" key="8">
    <source>
        <dbReference type="ARBA" id="ARBA00023136"/>
    </source>
</evidence>
<dbReference type="EMBL" id="CAEZZC010000004">
    <property type="protein sequence ID" value="CAB4744720.1"/>
    <property type="molecule type" value="Genomic_DNA"/>
</dbReference>
<feature type="domain" description="ABC transporter" evidence="9">
    <location>
        <begin position="10"/>
        <end position="244"/>
    </location>
</feature>
<dbReference type="EMBL" id="CAFBQL010000002">
    <property type="protein sequence ID" value="CAB5054353.1"/>
    <property type="molecule type" value="Genomic_DNA"/>
</dbReference>
<keyword evidence="6" id="KW-0067">ATP-binding</keyword>
<evidence type="ECO:0000313" key="10">
    <source>
        <dbReference type="EMBL" id="CAB4657644.1"/>
    </source>
</evidence>
<dbReference type="SMART" id="SM00382">
    <property type="entry name" value="AAA"/>
    <property type="match status" value="1"/>
</dbReference>
<dbReference type="Pfam" id="PF00005">
    <property type="entry name" value="ABC_tran"/>
    <property type="match status" value="1"/>
</dbReference>
<name>A0A6J6TC28_9ZZZZ</name>
<dbReference type="Gene3D" id="3.40.50.300">
    <property type="entry name" value="P-loop containing nucleotide triphosphate hydrolases"/>
    <property type="match status" value="1"/>
</dbReference>
<dbReference type="InterPro" id="IPR017871">
    <property type="entry name" value="ABC_transporter-like_CS"/>
</dbReference>
<dbReference type="InterPro" id="IPR003593">
    <property type="entry name" value="AAA+_ATPase"/>
</dbReference>
<dbReference type="InterPro" id="IPR050086">
    <property type="entry name" value="MetN_ABC_transporter-like"/>
</dbReference>
<evidence type="ECO:0000256" key="2">
    <source>
        <dbReference type="ARBA" id="ARBA00005417"/>
    </source>
</evidence>
<sequence>MSTTDVMPVLKIENLRKSFGNDVVLQDISIDVPVHTATVFIGSSGSGKSTLLRCINLLDAIDDGVIKLDGQDISDPRVNSDEVRRKLGMVFQSFNLFPHMSVIENITLAPIHVQKIGKEEATQSAQLLLERFGLLDKANTYPDRLSGGQQQRVAIIRSLALKPRLLLLDEVTSALDPVLVNEVLSTVRDLKHEGMTMVIATHEMGFAKQVADEVCFLYQGRIVEFGPPERVLENPLDPRTQDFLKRVHEAGRL</sequence>
<dbReference type="InterPro" id="IPR003439">
    <property type="entry name" value="ABC_transporter-like_ATP-bd"/>
</dbReference>
<keyword evidence="5" id="KW-0547">Nucleotide-binding</keyword>
<dbReference type="PROSITE" id="PS00211">
    <property type="entry name" value="ABC_TRANSPORTER_1"/>
    <property type="match status" value="1"/>
</dbReference>
<dbReference type="EMBL" id="CAEZWT010000003">
    <property type="protein sequence ID" value="CAB4657644.1"/>
    <property type="molecule type" value="Genomic_DNA"/>
</dbReference>
<dbReference type="AlphaFoldDB" id="A0A6J6TC28"/>
<keyword evidence="7" id="KW-0029">Amino-acid transport</keyword>
<dbReference type="GO" id="GO:0015424">
    <property type="term" value="F:ABC-type amino acid transporter activity"/>
    <property type="evidence" value="ECO:0007669"/>
    <property type="project" value="InterPro"/>
</dbReference>
<dbReference type="EMBL" id="CAFBMV010000001">
    <property type="protein sequence ID" value="CAB4913134.1"/>
    <property type="molecule type" value="Genomic_DNA"/>
</dbReference>
<dbReference type="InterPro" id="IPR027417">
    <property type="entry name" value="P-loop_NTPase"/>
</dbReference>
<evidence type="ECO:0000313" key="11">
    <source>
        <dbReference type="EMBL" id="CAB4744720.1"/>
    </source>
</evidence>
<evidence type="ECO:0000256" key="7">
    <source>
        <dbReference type="ARBA" id="ARBA00022970"/>
    </source>
</evidence>
<dbReference type="EMBL" id="CAFBLE010000002">
    <property type="protein sequence ID" value="CAB4857767.1"/>
    <property type="molecule type" value="Genomic_DNA"/>
</dbReference>
<dbReference type="PANTHER" id="PTHR43166:SF9">
    <property type="entry name" value="GLUTAMATE_ASPARTATE IMPORT ATP-BINDING PROTEIN GLTL"/>
    <property type="match status" value="1"/>
</dbReference>
<evidence type="ECO:0000256" key="4">
    <source>
        <dbReference type="ARBA" id="ARBA00022475"/>
    </source>
</evidence>
<dbReference type="GO" id="GO:0016887">
    <property type="term" value="F:ATP hydrolysis activity"/>
    <property type="evidence" value="ECO:0007669"/>
    <property type="project" value="InterPro"/>
</dbReference>
<evidence type="ECO:0000256" key="3">
    <source>
        <dbReference type="ARBA" id="ARBA00022448"/>
    </source>
</evidence>
<keyword evidence="3" id="KW-0813">Transport</keyword>
<evidence type="ECO:0000259" key="9">
    <source>
        <dbReference type="PROSITE" id="PS50893"/>
    </source>
</evidence>
<keyword evidence="4" id="KW-1003">Cell membrane</keyword>
<keyword evidence="8" id="KW-0472">Membrane</keyword>
<dbReference type="GO" id="GO:0005886">
    <property type="term" value="C:plasma membrane"/>
    <property type="evidence" value="ECO:0007669"/>
    <property type="project" value="UniProtKB-SubCell"/>
</dbReference>
<reference evidence="11" key="1">
    <citation type="submission" date="2020-05" db="EMBL/GenBank/DDBJ databases">
        <authorList>
            <person name="Chiriac C."/>
            <person name="Salcher M."/>
            <person name="Ghai R."/>
            <person name="Kavagutti S V."/>
        </authorList>
    </citation>
    <scope>NUCLEOTIDE SEQUENCE</scope>
</reference>
<proteinExistence type="inferred from homology"/>
<evidence type="ECO:0000256" key="5">
    <source>
        <dbReference type="ARBA" id="ARBA00022741"/>
    </source>
</evidence>
<comment type="similarity">
    <text evidence="2">Belongs to the ABC transporter superfamily.</text>
</comment>
<evidence type="ECO:0000313" key="12">
    <source>
        <dbReference type="EMBL" id="CAB4857767.1"/>
    </source>
</evidence>
<dbReference type="PIRSF" id="PIRSF039085">
    <property type="entry name" value="ABC_ATPase_HisP"/>
    <property type="match status" value="1"/>
</dbReference>
<protein>
    <submittedName>
        <fullName evidence="11">Unannotated protein</fullName>
    </submittedName>
</protein>